<dbReference type="AlphaFoldDB" id="A0A0F6RM35"/>
<proteinExistence type="predicted"/>
<accession>A0A0F6RM35</accession>
<evidence type="ECO:0000313" key="2">
    <source>
        <dbReference type="Proteomes" id="UP000034103"/>
    </source>
</evidence>
<dbReference type="Proteomes" id="UP000034103">
    <property type="component" value="Chromosome"/>
</dbReference>
<name>A0A0F6RM35_MICAE</name>
<dbReference type="HOGENOM" id="CLU_3235987_0_0_3"/>
<evidence type="ECO:0000313" key="1">
    <source>
        <dbReference type="EMBL" id="AKE64888.1"/>
    </source>
</evidence>
<dbReference type="EMBL" id="CP011304">
    <property type="protein sequence ID" value="AKE64888.1"/>
    <property type="molecule type" value="Genomic_DNA"/>
</dbReference>
<protein>
    <submittedName>
        <fullName evidence="1">Uncharacterized protein</fullName>
    </submittedName>
</protein>
<sequence>MRLSFIVIYTFLSPSLDRIYSSYLNDEVQSFCFGESLVDTKLG</sequence>
<gene>
    <name evidence="1" type="ORF">MYAER_2546</name>
</gene>
<reference evidence="1 2" key="1">
    <citation type="journal article" date="2015" name="Genome Announc.">
        <title>Complete Genome Sequence of Microcystis aeruginosa NIES-2549, a Bloom-Forming Cyanobacterium from Lake Kasumigaura, Japan.</title>
        <authorList>
            <person name="Yamaguchi H."/>
            <person name="Suzuki S."/>
            <person name="Tanabe Y."/>
            <person name="Osana Y."/>
            <person name="Shimura Y."/>
            <person name="Ishida K."/>
            <person name="Kawachi M."/>
        </authorList>
    </citation>
    <scope>NUCLEOTIDE SEQUENCE [LARGE SCALE GENOMIC DNA]</scope>
    <source>
        <strain evidence="1 2">NIES-2549</strain>
    </source>
</reference>
<organism evidence="1 2">
    <name type="scientific">Microcystis aeruginosa NIES-2549</name>
    <dbReference type="NCBI Taxonomy" id="1641812"/>
    <lineage>
        <taxon>Bacteria</taxon>
        <taxon>Bacillati</taxon>
        <taxon>Cyanobacteriota</taxon>
        <taxon>Cyanophyceae</taxon>
        <taxon>Oscillatoriophycideae</taxon>
        <taxon>Chroococcales</taxon>
        <taxon>Microcystaceae</taxon>
        <taxon>Microcystis</taxon>
    </lineage>
</organism>
<dbReference type="PATRIC" id="fig|1641812.3.peg.2633"/>